<keyword evidence="2" id="KW-1185">Reference proteome</keyword>
<dbReference type="EMBL" id="JAAAID010002389">
    <property type="protein sequence ID" value="KAG0007359.1"/>
    <property type="molecule type" value="Genomic_DNA"/>
</dbReference>
<comment type="caution">
    <text evidence="1">The sequence shown here is derived from an EMBL/GenBank/DDBJ whole genome shotgun (WGS) entry which is preliminary data.</text>
</comment>
<feature type="non-terminal residue" evidence="1">
    <location>
        <position position="94"/>
    </location>
</feature>
<name>A0A9P6MLY5_9FUNG</name>
<dbReference type="AlphaFoldDB" id="A0A9P6MLY5"/>
<evidence type="ECO:0000313" key="1">
    <source>
        <dbReference type="EMBL" id="KAG0007359.1"/>
    </source>
</evidence>
<evidence type="ECO:0000313" key="2">
    <source>
        <dbReference type="Proteomes" id="UP000703661"/>
    </source>
</evidence>
<accession>A0A9P6MLY5</accession>
<protein>
    <submittedName>
        <fullName evidence="1">Uncharacterized protein</fullName>
    </submittedName>
</protein>
<dbReference type="Proteomes" id="UP000703661">
    <property type="component" value="Unassembled WGS sequence"/>
</dbReference>
<proteinExistence type="predicted"/>
<organism evidence="1 2">
    <name type="scientific">Entomortierella chlamydospora</name>
    <dbReference type="NCBI Taxonomy" id="101097"/>
    <lineage>
        <taxon>Eukaryota</taxon>
        <taxon>Fungi</taxon>
        <taxon>Fungi incertae sedis</taxon>
        <taxon>Mucoromycota</taxon>
        <taxon>Mortierellomycotina</taxon>
        <taxon>Mortierellomycetes</taxon>
        <taxon>Mortierellales</taxon>
        <taxon>Mortierellaceae</taxon>
        <taxon>Entomortierella</taxon>
    </lineage>
</organism>
<sequence>MVARVLKTIEGITATHNIMKAGAASEKAKAAELSSSMLSEQEIETLQETITLLTPVTNFTYWAGQGSHPTISHIYPKVHTMVPEPNTFVTEQAR</sequence>
<reference evidence="1" key="1">
    <citation type="journal article" date="2020" name="Fungal Divers.">
        <title>Resolving the Mortierellaceae phylogeny through synthesis of multi-gene phylogenetics and phylogenomics.</title>
        <authorList>
            <person name="Vandepol N."/>
            <person name="Liber J."/>
            <person name="Desiro A."/>
            <person name="Na H."/>
            <person name="Kennedy M."/>
            <person name="Barry K."/>
            <person name="Grigoriev I.V."/>
            <person name="Miller A.N."/>
            <person name="O'Donnell K."/>
            <person name="Stajich J.E."/>
            <person name="Bonito G."/>
        </authorList>
    </citation>
    <scope>NUCLEOTIDE SEQUENCE</scope>
    <source>
        <strain evidence="1">NRRL 2769</strain>
    </source>
</reference>
<gene>
    <name evidence="1" type="ORF">BGZ80_004743</name>
</gene>